<evidence type="ECO:0000256" key="2">
    <source>
        <dbReference type="ARBA" id="ARBA00024867"/>
    </source>
</evidence>
<dbReference type="KEGG" id="nth:Nther_1974"/>
<feature type="domain" description="Response regulatory" evidence="4">
    <location>
        <begin position="2"/>
        <end position="130"/>
    </location>
</feature>
<dbReference type="AlphaFoldDB" id="B2A6L1"/>
<keyword evidence="7" id="KW-1185">Reference proteome</keyword>
<proteinExistence type="predicted"/>
<sequence length="340" mass="38415">MGILIVDNNNDSQYMLERLLNKAGYTDLHFANSANETFKKLGIDKYDGQAQIKYTDLDLILLDIMMPDIDGIEVCKRINDSSHVSDIPVIIVTALNDSGFLERAFQAGAIDFITKPVKRLELLARVGSAIKLSKEKRMRIVREQELEKTLKLLEETNKKFEKLATIDELTQLANRRLFDETMRGEWRRANRNGYNLSIILLDIDYFKNFNDAYGHQAGDECLKAIAKKLKFLMMRPGDFAARYGGEEFAVILPETDLRGAHSVAEKIRQGIEELKIPHCDSKVAQYVTVSLGVASADLKNCQGGRDQATDDEIKILIEHADEALYKAKDNGRNTIALMQP</sequence>
<dbReference type="eggNOG" id="COG3706">
    <property type="taxonomic scope" value="Bacteria"/>
</dbReference>
<dbReference type="GO" id="GO:0052621">
    <property type="term" value="F:diguanylate cyclase activity"/>
    <property type="evidence" value="ECO:0007669"/>
    <property type="project" value="TreeGrafter"/>
</dbReference>
<evidence type="ECO:0000259" key="5">
    <source>
        <dbReference type="PROSITE" id="PS50887"/>
    </source>
</evidence>
<comment type="function">
    <text evidence="2">May play the central regulatory role in sporulation. It may be an element of the effector pathway responsible for the activation of sporulation genes in response to nutritional stress. Spo0A may act in concert with spo0H (a sigma factor) to control the expression of some genes that are critical to the sporulation process.</text>
</comment>
<name>B2A6L1_NATTJ</name>
<dbReference type="InterPro" id="IPR029787">
    <property type="entry name" value="Nucleotide_cyclase"/>
</dbReference>
<dbReference type="InterPro" id="IPR011006">
    <property type="entry name" value="CheY-like_superfamily"/>
</dbReference>
<dbReference type="GO" id="GO:0000160">
    <property type="term" value="P:phosphorelay signal transduction system"/>
    <property type="evidence" value="ECO:0007669"/>
    <property type="project" value="InterPro"/>
</dbReference>
<dbReference type="STRING" id="457570.Nther_1974"/>
<dbReference type="OrthoDB" id="9805474at2"/>
<dbReference type="SUPFAM" id="SSF52172">
    <property type="entry name" value="CheY-like"/>
    <property type="match status" value="1"/>
</dbReference>
<dbReference type="PROSITE" id="PS50887">
    <property type="entry name" value="GGDEF"/>
    <property type="match status" value="1"/>
</dbReference>
<dbReference type="InterPro" id="IPR050469">
    <property type="entry name" value="Diguanylate_Cyclase"/>
</dbReference>
<evidence type="ECO:0000256" key="3">
    <source>
        <dbReference type="PROSITE-ProRule" id="PRU00169"/>
    </source>
</evidence>
<dbReference type="GO" id="GO:0005886">
    <property type="term" value="C:plasma membrane"/>
    <property type="evidence" value="ECO:0007669"/>
    <property type="project" value="TreeGrafter"/>
</dbReference>
<reference evidence="6 7" key="1">
    <citation type="submission" date="2008-04" db="EMBL/GenBank/DDBJ databases">
        <title>Complete sequence of chromosome of Natranaerobius thermophilus JW/NM-WN-LF.</title>
        <authorList>
            <consortium name="US DOE Joint Genome Institute"/>
            <person name="Copeland A."/>
            <person name="Lucas S."/>
            <person name="Lapidus A."/>
            <person name="Glavina del Rio T."/>
            <person name="Dalin E."/>
            <person name="Tice H."/>
            <person name="Bruce D."/>
            <person name="Goodwin L."/>
            <person name="Pitluck S."/>
            <person name="Chertkov O."/>
            <person name="Brettin T."/>
            <person name="Detter J.C."/>
            <person name="Han C."/>
            <person name="Kuske C.R."/>
            <person name="Schmutz J."/>
            <person name="Larimer F."/>
            <person name="Land M."/>
            <person name="Hauser L."/>
            <person name="Kyrpides N."/>
            <person name="Lykidis A."/>
            <person name="Mesbah N.M."/>
            <person name="Wiegel J."/>
        </authorList>
    </citation>
    <scope>NUCLEOTIDE SEQUENCE [LARGE SCALE GENOMIC DNA]</scope>
    <source>
        <strain evidence="7">ATCC BAA-1301 / DSM 18059 / JW/NM-WN-LF</strain>
    </source>
</reference>
<dbReference type="Gene3D" id="3.30.70.270">
    <property type="match status" value="1"/>
</dbReference>
<feature type="modified residue" description="4-aspartylphosphate" evidence="3">
    <location>
        <position position="63"/>
    </location>
</feature>
<dbReference type="PROSITE" id="PS50110">
    <property type="entry name" value="RESPONSE_REGULATORY"/>
    <property type="match status" value="1"/>
</dbReference>
<dbReference type="FunFam" id="3.30.70.270:FF:000001">
    <property type="entry name" value="Diguanylate cyclase domain protein"/>
    <property type="match status" value="1"/>
</dbReference>
<keyword evidence="3" id="KW-0597">Phosphoprotein</keyword>
<protein>
    <recommendedName>
        <fullName evidence="1">Stage 0 sporulation protein A homolog</fullName>
    </recommendedName>
</protein>
<accession>B2A6L1</accession>
<dbReference type="CDD" id="cd01949">
    <property type="entry name" value="GGDEF"/>
    <property type="match status" value="1"/>
</dbReference>
<evidence type="ECO:0000256" key="1">
    <source>
        <dbReference type="ARBA" id="ARBA00018672"/>
    </source>
</evidence>
<dbReference type="GO" id="GO:1902201">
    <property type="term" value="P:negative regulation of bacterial-type flagellum-dependent cell motility"/>
    <property type="evidence" value="ECO:0007669"/>
    <property type="project" value="TreeGrafter"/>
</dbReference>
<reference evidence="6 7" key="2">
    <citation type="journal article" date="2011" name="J. Bacteriol.">
        <title>Complete genome sequence of the anaerobic, halophilic alkalithermophile Natranaerobius thermophilus JW/NM-WN-LF.</title>
        <authorList>
            <person name="Zhao B."/>
            <person name="Mesbah N.M."/>
            <person name="Dalin E."/>
            <person name="Goodwin L."/>
            <person name="Nolan M."/>
            <person name="Pitluck S."/>
            <person name="Chertkov O."/>
            <person name="Brettin T.S."/>
            <person name="Han J."/>
            <person name="Larimer F.W."/>
            <person name="Land M.L."/>
            <person name="Hauser L."/>
            <person name="Kyrpides N."/>
            <person name="Wiegel J."/>
        </authorList>
    </citation>
    <scope>NUCLEOTIDE SEQUENCE [LARGE SCALE GENOMIC DNA]</scope>
    <source>
        <strain evidence="7">ATCC BAA-1301 / DSM 18059 / JW/NM-WN-LF</strain>
    </source>
</reference>
<dbReference type="HOGENOM" id="CLU_000445_11_28_9"/>
<dbReference type="InParanoid" id="B2A6L1"/>
<evidence type="ECO:0000313" key="7">
    <source>
        <dbReference type="Proteomes" id="UP000001683"/>
    </source>
</evidence>
<dbReference type="Pfam" id="PF00990">
    <property type="entry name" value="GGDEF"/>
    <property type="match status" value="1"/>
</dbReference>
<evidence type="ECO:0000259" key="4">
    <source>
        <dbReference type="PROSITE" id="PS50110"/>
    </source>
</evidence>
<dbReference type="Proteomes" id="UP000001683">
    <property type="component" value="Chromosome"/>
</dbReference>
<dbReference type="InterPro" id="IPR001789">
    <property type="entry name" value="Sig_transdc_resp-reg_receiver"/>
</dbReference>
<dbReference type="SMART" id="SM00267">
    <property type="entry name" value="GGDEF"/>
    <property type="match status" value="1"/>
</dbReference>
<dbReference type="RefSeq" id="WP_012448403.1">
    <property type="nucleotide sequence ID" value="NC_010718.1"/>
</dbReference>
<dbReference type="PANTHER" id="PTHR45138:SF9">
    <property type="entry name" value="DIGUANYLATE CYCLASE DGCM-RELATED"/>
    <property type="match status" value="1"/>
</dbReference>
<dbReference type="InterPro" id="IPR043128">
    <property type="entry name" value="Rev_trsase/Diguanyl_cyclase"/>
</dbReference>
<dbReference type="SUPFAM" id="SSF55073">
    <property type="entry name" value="Nucleotide cyclase"/>
    <property type="match status" value="1"/>
</dbReference>
<dbReference type="PANTHER" id="PTHR45138">
    <property type="entry name" value="REGULATORY COMPONENTS OF SENSORY TRANSDUCTION SYSTEM"/>
    <property type="match status" value="1"/>
</dbReference>
<dbReference type="Gene3D" id="3.40.50.2300">
    <property type="match status" value="1"/>
</dbReference>
<dbReference type="Pfam" id="PF00072">
    <property type="entry name" value="Response_reg"/>
    <property type="match status" value="1"/>
</dbReference>
<dbReference type="EMBL" id="CP001034">
    <property type="protein sequence ID" value="ACB85544.1"/>
    <property type="molecule type" value="Genomic_DNA"/>
</dbReference>
<gene>
    <name evidence="6" type="ordered locus">Nther_1974</name>
</gene>
<feature type="domain" description="GGDEF" evidence="5">
    <location>
        <begin position="194"/>
        <end position="340"/>
    </location>
</feature>
<dbReference type="SMART" id="SM00448">
    <property type="entry name" value="REC"/>
    <property type="match status" value="1"/>
</dbReference>
<dbReference type="NCBIfam" id="TIGR00254">
    <property type="entry name" value="GGDEF"/>
    <property type="match status" value="1"/>
</dbReference>
<evidence type="ECO:0000313" key="6">
    <source>
        <dbReference type="EMBL" id="ACB85544.1"/>
    </source>
</evidence>
<dbReference type="InterPro" id="IPR000160">
    <property type="entry name" value="GGDEF_dom"/>
</dbReference>
<organism evidence="6 7">
    <name type="scientific">Natranaerobius thermophilus (strain ATCC BAA-1301 / DSM 18059 / JW/NM-WN-LF)</name>
    <dbReference type="NCBI Taxonomy" id="457570"/>
    <lineage>
        <taxon>Bacteria</taxon>
        <taxon>Bacillati</taxon>
        <taxon>Bacillota</taxon>
        <taxon>Clostridia</taxon>
        <taxon>Natranaerobiales</taxon>
        <taxon>Natranaerobiaceae</taxon>
        <taxon>Natranaerobius</taxon>
    </lineage>
</organism>
<dbReference type="GO" id="GO:0043709">
    <property type="term" value="P:cell adhesion involved in single-species biofilm formation"/>
    <property type="evidence" value="ECO:0007669"/>
    <property type="project" value="TreeGrafter"/>
</dbReference>